<keyword evidence="3" id="KW-0597">Phosphoprotein</keyword>
<evidence type="ECO:0000256" key="5">
    <source>
        <dbReference type="ARBA" id="ARBA00022741"/>
    </source>
</evidence>
<dbReference type="InterPro" id="IPR036097">
    <property type="entry name" value="HisK_dim/P_sf"/>
</dbReference>
<dbReference type="Pfam" id="PF13426">
    <property type="entry name" value="PAS_9"/>
    <property type="match status" value="2"/>
</dbReference>
<dbReference type="SUPFAM" id="SSF47384">
    <property type="entry name" value="Homodimeric domain of signal transducing histidine kinase"/>
    <property type="match status" value="1"/>
</dbReference>
<dbReference type="Gene3D" id="3.30.450.40">
    <property type="match status" value="1"/>
</dbReference>
<evidence type="ECO:0000313" key="10">
    <source>
        <dbReference type="Proteomes" id="UP000035704"/>
    </source>
</evidence>
<evidence type="ECO:0000256" key="3">
    <source>
        <dbReference type="ARBA" id="ARBA00022553"/>
    </source>
</evidence>
<keyword evidence="4 9" id="KW-0808">Transferase</keyword>
<keyword evidence="10" id="KW-1185">Reference proteome</keyword>
<evidence type="ECO:0000256" key="2">
    <source>
        <dbReference type="ARBA" id="ARBA00012438"/>
    </source>
</evidence>
<dbReference type="SUPFAM" id="SSF55874">
    <property type="entry name" value="ATPase domain of HSP90 chaperone/DNA topoisomerase II/histidine kinase"/>
    <property type="match status" value="1"/>
</dbReference>
<dbReference type="InterPro" id="IPR035965">
    <property type="entry name" value="PAS-like_dom_sf"/>
</dbReference>
<keyword evidence="7" id="KW-0067">ATP-binding</keyword>
<keyword evidence="8" id="KW-0902">Two-component regulatory system</keyword>
<dbReference type="STRING" id="84022.CACET_c06350"/>
<evidence type="ECO:0000256" key="6">
    <source>
        <dbReference type="ARBA" id="ARBA00022777"/>
    </source>
</evidence>
<dbReference type="InterPro" id="IPR003661">
    <property type="entry name" value="HisK_dim/P_dom"/>
</dbReference>
<dbReference type="InterPro" id="IPR005467">
    <property type="entry name" value="His_kinase_dom"/>
</dbReference>
<dbReference type="SMART" id="SM00387">
    <property type="entry name" value="HATPase_c"/>
    <property type="match status" value="1"/>
</dbReference>
<dbReference type="InterPro" id="IPR004358">
    <property type="entry name" value="Sig_transdc_His_kin-like_C"/>
</dbReference>
<dbReference type="Pfam" id="PF02518">
    <property type="entry name" value="HATPase_c"/>
    <property type="match status" value="1"/>
</dbReference>
<dbReference type="GO" id="GO:0005524">
    <property type="term" value="F:ATP binding"/>
    <property type="evidence" value="ECO:0007669"/>
    <property type="project" value="UniProtKB-KW"/>
</dbReference>
<dbReference type="InterPro" id="IPR050736">
    <property type="entry name" value="Sensor_HK_Regulatory"/>
</dbReference>
<evidence type="ECO:0000256" key="7">
    <source>
        <dbReference type="ARBA" id="ARBA00022840"/>
    </source>
</evidence>
<dbReference type="PROSITE" id="PS50109">
    <property type="entry name" value="HIS_KIN"/>
    <property type="match status" value="1"/>
</dbReference>
<proteinExistence type="predicted"/>
<gene>
    <name evidence="9" type="primary">resE3</name>
    <name evidence="9" type="ORF">CACET_c06350</name>
</gene>
<dbReference type="PANTHER" id="PTHR43711:SF26">
    <property type="entry name" value="SENSOR HISTIDINE KINASE RCSC"/>
    <property type="match status" value="1"/>
</dbReference>
<dbReference type="RefSeq" id="WP_044823017.1">
    <property type="nucleotide sequence ID" value="NZ_CP009687.1"/>
</dbReference>
<dbReference type="SMART" id="SM00091">
    <property type="entry name" value="PAS"/>
    <property type="match status" value="2"/>
</dbReference>
<comment type="catalytic activity">
    <reaction evidence="1">
        <text>ATP + protein L-histidine = ADP + protein N-phospho-L-histidine.</text>
        <dbReference type="EC" id="2.7.13.3"/>
    </reaction>
</comment>
<organism evidence="9 10">
    <name type="scientific">Clostridium aceticum</name>
    <dbReference type="NCBI Taxonomy" id="84022"/>
    <lineage>
        <taxon>Bacteria</taxon>
        <taxon>Bacillati</taxon>
        <taxon>Bacillota</taxon>
        <taxon>Clostridia</taxon>
        <taxon>Eubacteriales</taxon>
        <taxon>Clostridiaceae</taxon>
        <taxon>Clostridium</taxon>
    </lineage>
</organism>
<dbReference type="AlphaFoldDB" id="A0A0D8IEV0"/>
<dbReference type="InterPro" id="IPR000014">
    <property type="entry name" value="PAS"/>
</dbReference>
<dbReference type="Gene3D" id="3.30.565.10">
    <property type="entry name" value="Histidine kinase-like ATPase, C-terminal domain"/>
    <property type="match status" value="1"/>
</dbReference>
<dbReference type="CDD" id="cd00082">
    <property type="entry name" value="HisKA"/>
    <property type="match status" value="1"/>
</dbReference>
<dbReference type="SUPFAM" id="SSF55785">
    <property type="entry name" value="PYP-like sensor domain (PAS domain)"/>
    <property type="match status" value="3"/>
</dbReference>
<protein>
    <recommendedName>
        <fullName evidence="2">histidine kinase</fullName>
        <ecNumber evidence="2">2.7.13.3</ecNumber>
    </recommendedName>
</protein>
<dbReference type="EC" id="2.7.13.3" evidence="2"/>
<dbReference type="PROSITE" id="PS50113">
    <property type="entry name" value="PAC"/>
    <property type="match status" value="1"/>
</dbReference>
<dbReference type="InterPro" id="IPR029016">
    <property type="entry name" value="GAF-like_dom_sf"/>
</dbReference>
<dbReference type="GO" id="GO:0000155">
    <property type="term" value="F:phosphorelay sensor kinase activity"/>
    <property type="evidence" value="ECO:0007669"/>
    <property type="project" value="InterPro"/>
</dbReference>
<accession>A0A0D8IEV0</accession>
<dbReference type="Pfam" id="PF13188">
    <property type="entry name" value="PAS_8"/>
    <property type="match status" value="1"/>
</dbReference>
<evidence type="ECO:0000256" key="4">
    <source>
        <dbReference type="ARBA" id="ARBA00022679"/>
    </source>
</evidence>
<dbReference type="FunFam" id="3.30.565.10:FF:000037">
    <property type="entry name" value="Hybrid sensor histidine kinase/response regulator"/>
    <property type="match status" value="1"/>
</dbReference>
<dbReference type="InterPro" id="IPR000700">
    <property type="entry name" value="PAS-assoc_C"/>
</dbReference>
<evidence type="ECO:0000313" key="9">
    <source>
        <dbReference type="EMBL" id="AKL94145.1"/>
    </source>
</evidence>
<evidence type="ECO:0000256" key="8">
    <source>
        <dbReference type="ARBA" id="ARBA00023012"/>
    </source>
</evidence>
<dbReference type="InterPro" id="IPR003594">
    <property type="entry name" value="HATPase_dom"/>
</dbReference>
<reference evidence="9 10" key="1">
    <citation type="submission" date="2014-10" db="EMBL/GenBank/DDBJ databases">
        <title>Genome sequence of Clostridium aceticum DSM 1496.</title>
        <authorList>
            <person name="Poehlein A."/>
            <person name="Schiel-Bengelsdorf B."/>
            <person name="Gottschalk G."/>
            <person name="Duerre P."/>
            <person name="Daniel R."/>
        </authorList>
    </citation>
    <scope>NUCLEOTIDE SEQUENCE [LARGE SCALE GENOMIC DNA]</scope>
    <source>
        <strain evidence="9 10">DSM 1496</strain>
    </source>
</reference>
<keyword evidence="6 9" id="KW-0418">Kinase</keyword>
<dbReference type="Gene3D" id="3.30.450.20">
    <property type="entry name" value="PAS domain"/>
    <property type="match status" value="3"/>
</dbReference>
<dbReference type="Pfam" id="PF00512">
    <property type="entry name" value="HisKA"/>
    <property type="match status" value="1"/>
</dbReference>
<sequence>MNSRLWGDFVRKGILSLEIEEEISKSWKASKVCNVSCEAPYEEQEMSSSALEKLLHLHRYKLATIKKHLDRLNKGFKENTHKTNYGVLLLSKQGYLLHSINTFSEEEETLLGLKIGTNWGIDVKGTTAIGLALTDNKAVVVNNCQHYQERYHPYITEAIPIQNSQRELLYILGMVSSSCEHSKLLSTLGNITAKSIENEIIAMKYKDEIKELKEKSIKQNKLYETQTNLLNYILNHTKEMIFIMNEKGKYVLLNKASWKFMKENQVYSLEDIYKKLQVCDLEGKRKTSKEDPTLSVFTENPIYRCRAMIKKLQGEERYYNIHSIPYCDHHDRRLAIAIIEDVTDYIELQEMKNSFEHKAEQLETVINTISDGIAILSPEGDYIMMNPACLKMLPCLEMEQQDHCNIHDEAAKEKSCSVIDKKSFEILPCLKAKGQNHRKKFGEVVEEKICNICTIDKNGSAIEVEDYPLVEVLAGKKIKNQTFVINKNNKMTYIRLSGSPVFDAAGKLSYAVIGINDITKTTKQEIKIKQQKEFMNSVMDSISIPIAVVSYPSGVYEYLNSKQLEIFSEVIGKMLTYKQVIGKTTYEILPPEYLHCIEEQKETDVVATEKMVSVQLAKGGTRHYQVVCTTLSNKVDEKKQIVVVGMDVTPQVKLQEETELLTKSKEDYFATISHELRSPIAIIHSAVQMFKSEHYAKQFNDGTRKLISRVEKNTYRLLRLVNNFLDITRAEAGFMKLNLTNTNIVTYTDFIVESILPIGEKKGIKIDFLYDCNTKTISLDIEKYERILLNLLSNAFKFTEENGRIQVYIKEEEKYMKVGVKDTGIGIPQEEIDKIFDRFYISENINKRENGGTGIGLSLVKKLMEFMGGKVEVHSKEGAGSEFILLFPKHIEEENLSNEKEIQLTESAYLELENIP</sequence>
<dbReference type="Gene3D" id="1.10.287.130">
    <property type="match status" value="1"/>
</dbReference>
<name>A0A0D8IEV0_9CLOT</name>
<dbReference type="PANTHER" id="PTHR43711">
    <property type="entry name" value="TWO-COMPONENT HISTIDINE KINASE"/>
    <property type="match status" value="1"/>
</dbReference>
<dbReference type="Proteomes" id="UP000035704">
    <property type="component" value="Chromosome"/>
</dbReference>
<dbReference type="SMART" id="SM00388">
    <property type="entry name" value="HisKA"/>
    <property type="match status" value="1"/>
</dbReference>
<dbReference type="OrthoDB" id="9813394at2"/>
<dbReference type="EMBL" id="CP009687">
    <property type="protein sequence ID" value="AKL94145.1"/>
    <property type="molecule type" value="Genomic_DNA"/>
</dbReference>
<dbReference type="InterPro" id="IPR036890">
    <property type="entry name" value="HATPase_C_sf"/>
</dbReference>
<dbReference type="PRINTS" id="PR00344">
    <property type="entry name" value="BCTRLSENSOR"/>
</dbReference>
<keyword evidence="5" id="KW-0547">Nucleotide-binding</keyword>
<evidence type="ECO:0000256" key="1">
    <source>
        <dbReference type="ARBA" id="ARBA00000085"/>
    </source>
</evidence>
<dbReference type="PATRIC" id="fig|84022.5.peg.1454"/>
<dbReference type="KEGG" id="cace:CACET_c06350"/>